<evidence type="ECO:0000313" key="1">
    <source>
        <dbReference type="EMBL" id="MFC3758168.1"/>
    </source>
</evidence>
<dbReference type="RefSeq" id="WP_378170819.1">
    <property type="nucleotide sequence ID" value="NZ_JBHRYO010000002.1"/>
</dbReference>
<reference evidence="2" key="1">
    <citation type="journal article" date="2019" name="Int. J. Syst. Evol. Microbiol.">
        <title>The Global Catalogue of Microorganisms (GCM) 10K type strain sequencing project: providing services to taxonomists for standard genome sequencing and annotation.</title>
        <authorList>
            <consortium name="The Broad Institute Genomics Platform"/>
            <consortium name="The Broad Institute Genome Sequencing Center for Infectious Disease"/>
            <person name="Wu L."/>
            <person name="Ma J."/>
        </authorList>
    </citation>
    <scope>NUCLEOTIDE SEQUENCE [LARGE SCALE GENOMIC DNA]</scope>
    <source>
        <strain evidence="2">CECT 7798</strain>
    </source>
</reference>
<comment type="caution">
    <text evidence="1">The sequence shown here is derived from an EMBL/GenBank/DDBJ whole genome shotgun (WGS) entry which is preliminary data.</text>
</comment>
<dbReference type="Pfam" id="PF11153">
    <property type="entry name" value="DUF2931"/>
    <property type="match status" value="1"/>
</dbReference>
<name>A0ABV7Y263_9FLAO</name>
<dbReference type="EMBL" id="JBHRYO010000002">
    <property type="protein sequence ID" value="MFC3758168.1"/>
    <property type="molecule type" value="Genomic_DNA"/>
</dbReference>
<accession>A0ABV7Y263</accession>
<dbReference type="Proteomes" id="UP001595735">
    <property type="component" value="Unassembled WGS sequence"/>
</dbReference>
<keyword evidence="2" id="KW-1185">Reference proteome</keyword>
<sequence length="316" mass="36967">MEEKFEWLPTESAPLLYPMNIYKGNLYFDDGGSVYIPCSLIAHNGWGNGGSLHTQGEDLKPVPVKLEITWASFTENKFYTGSWILPKEKMLKLFKEGVVWYRTRKKETYKEILVGCAPGGVVVVWMRGAGQQVEIGRYQAHETHVAMSDYVPENPTISQKDYFDTSKELPEVLENIKKKGGIEYGLWDSYRKKYTWRTRIEIPNHTFDNTSYEMFNGEMEELFDESLKKNEFKERAVPKLLDFIIADAKGKRTVWEFEYLDEEEIMGLFKQADPNKPIEIILRMNEDFSNRSLIFKQGDKEIPIKKVDLDNMWEYK</sequence>
<evidence type="ECO:0000313" key="2">
    <source>
        <dbReference type="Proteomes" id="UP001595735"/>
    </source>
</evidence>
<dbReference type="InterPro" id="IPR021326">
    <property type="entry name" value="DUF2931"/>
</dbReference>
<organism evidence="1 2">
    <name type="scientific">Chryseobacterium tructae</name>
    <dbReference type="NCBI Taxonomy" id="1037380"/>
    <lineage>
        <taxon>Bacteria</taxon>
        <taxon>Pseudomonadati</taxon>
        <taxon>Bacteroidota</taxon>
        <taxon>Flavobacteriia</taxon>
        <taxon>Flavobacteriales</taxon>
        <taxon>Weeksellaceae</taxon>
        <taxon>Chryseobacterium group</taxon>
        <taxon>Chryseobacterium</taxon>
    </lineage>
</organism>
<protein>
    <submittedName>
        <fullName evidence="1">DUF2931 family protein</fullName>
    </submittedName>
</protein>
<gene>
    <name evidence="1" type="ORF">ACFONJ_19500</name>
</gene>
<proteinExistence type="predicted"/>